<evidence type="ECO:0000313" key="2">
    <source>
        <dbReference type="EnsemblPlants" id="KQK11441"/>
    </source>
</evidence>
<dbReference type="Pfam" id="PF08224">
    <property type="entry name" value="DUF1719"/>
    <property type="match status" value="1"/>
</dbReference>
<dbReference type="EnsemblPlants" id="KQK11441">
    <property type="protein sequence ID" value="KQK11441"/>
    <property type="gene ID" value="BRADI_2g60533v3"/>
</dbReference>
<protein>
    <submittedName>
        <fullName evidence="1 2">Uncharacterized protein</fullName>
    </submittedName>
</protein>
<dbReference type="Proteomes" id="UP000008810">
    <property type="component" value="Chromosome 2"/>
</dbReference>
<name>A0A0Q3KJX1_BRADI</name>
<evidence type="ECO:0000313" key="1">
    <source>
        <dbReference type="EMBL" id="KQK11441.2"/>
    </source>
</evidence>
<accession>A0A0Q3KJX1</accession>
<dbReference type="AlphaFoldDB" id="A0A0Q3KJX1"/>
<reference evidence="1 2" key="1">
    <citation type="journal article" date="2010" name="Nature">
        <title>Genome sequencing and analysis of the model grass Brachypodium distachyon.</title>
        <authorList>
            <consortium name="International Brachypodium Initiative"/>
        </authorList>
    </citation>
    <scope>NUCLEOTIDE SEQUENCE [LARGE SCALE GENOMIC DNA]</scope>
    <source>
        <strain evidence="1 2">Bd21</strain>
    </source>
</reference>
<proteinExistence type="predicted"/>
<dbReference type="EMBL" id="CM000881">
    <property type="protein sequence ID" value="KQK11441.2"/>
    <property type="molecule type" value="Genomic_DNA"/>
</dbReference>
<organism evidence="1">
    <name type="scientific">Brachypodium distachyon</name>
    <name type="common">Purple false brome</name>
    <name type="synonym">Trachynia distachya</name>
    <dbReference type="NCBI Taxonomy" id="15368"/>
    <lineage>
        <taxon>Eukaryota</taxon>
        <taxon>Viridiplantae</taxon>
        <taxon>Streptophyta</taxon>
        <taxon>Embryophyta</taxon>
        <taxon>Tracheophyta</taxon>
        <taxon>Spermatophyta</taxon>
        <taxon>Magnoliopsida</taxon>
        <taxon>Liliopsida</taxon>
        <taxon>Poales</taxon>
        <taxon>Poaceae</taxon>
        <taxon>BOP clade</taxon>
        <taxon>Pooideae</taxon>
        <taxon>Stipodae</taxon>
        <taxon>Brachypodieae</taxon>
        <taxon>Brachypodium</taxon>
    </lineage>
</organism>
<dbReference type="OrthoDB" id="584137at2759"/>
<dbReference type="Gramene" id="KQK11441">
    <property type="protein sequence ID" value="KQK11441"/>
    <property type="gene ID" value="BRADI_2g60533v3"/>
</dbReference>
<dbReference type="InterPro" id="IPR013181">
    <property type="entry name" value="DUF1719"/>
</dbReference>
<evidence type="ECO:0000313" key="3">
    <source>
        <dbReference type="Proteomes" id="UP000008810"/>
    </source>
</evidence>
<reference evidence="1" key="2">
    <citation type="submission" date="2017-06" db="EMBL/GenBank/DDBJ databases">
        <title>WGS assembly of Brachypodium distachyon.</title>
        <authorList>
            <consortium name="The International Brachypodium Initiative"/>
            <person name="Lucas S."/>
            <person name="Harmon-Smith M."/>
            <person name="Lail K."/>
            <person name="Tice H."/>
            <person name="Grimwood J."/>
            <person name="Bruce D."/>
            <person name="Barry K."/>
            <person name="Shu S."/>
            <person name="Lindquist E."/>
            <person name="Wang M."/>
            <person name="Pitluck S."/>
            <person name="Vogel J.P."/>
            <person name="Garvin D.F."/>
            <person name="Mockler T.C."/>
            <person name="Schmutz J."/>
            <person name="Rokhsar D."/>
            <person name="Bevan M.W."/>
        </authorList>
    </citation>
    <scope>NUCLEOTIDE SEQUENCE</scope>
    <source>
        <strain evidence="1">Bd21</strain>
    </source>
</reference>
<keyword evidence="3" id="KW-1185">Reference proteome</keyword>
<dbReference type="SMART" id="SM01157">
    <property type="entry name" value="DUF1719"/>
    <property type="match status" value="1"/>
</dbReference>
<reference evidence="2" key="3">
    <citation type="submission" date="2018-08" db="UniProtKB">
        <authorList>
            <consortium name="EnsemblPlants"/>
        </authorList>
    </citation>
    <scope>IDENTIFICATION</scope>
    <source>
        <strain evidence="2">cv. Bd21</strain>
    </source>
</reference>
<gene>
    <name evidence="1" type="ORF">BRADI_2g60533v3</name>
</gene>
<dbReference type="InParanoid" id="A0A0Q3KJX1"/>
<sequence length="336" mass="38180">MLSFVYADRKALENSFRLGFMLRLSESTDIIGTAVKCLRLVTPHFKSMADVVIKEITHLPTQDFAYVPSQIANAKMDHWKPRLWENICRTLNGWFRPDPLCCQGYEHRGNVPSCSARDSDGAGGSSDSGNNLRLSSIFPEPVYQVFLQRYISLSEYNNLVPMSSTETSTGYNDMSAPVENFPPLKLGILFLPHDSWEMDLKSASEADCAIEAIDGEKQQHLTHVNVHPDQLDEMLLPKATDYLYHNAKATTYQICWRSNHGSAHLCLEKTKMFKARKSTQRMNNNNVLCQIPHDQPISKDPCKQIIRDFLKLWVVHSSERLRTSISAWLGEEKTNG</sequence>